<sequence length="1104" mass="124162">MNLLSDIAAATAPDPSGDPLWYKDAVIYQIHVKSFFDSNNDGIGDFNGLTHQLDYIQDLGVTALWLLPFYPSPGRDDGYDIADYRRINPDFGSMKDFRRFMTEAHRRGLKVITELVINHTSDQHPWFKRARRSRRGSNARDWYVWSDTDQKFLDTRIIFTDTEKSNWTWDQEAGAYYWHRFFSHQPDLNFDNPRVLWAMVQVMRRWLDFGVDGFRLDAIPYLVEREGTINENLPETHALIKKLRAELDAYAPGTFLLAEANQWPEDVRAYFGDGDECHMAFHFPLMPRIYMAIAQEDRFPINDILRQTPDIPSNCQWALFLRNHDELTLEMVTDAERDYLWSTYAADPRARINLGIRRRLAPLMDNDRRKIELMNSLLLSLPGTPVVYYGDEIGMGDNIYLGDRNGVRTPMQWTSDRNGGFSRCDPAKLYLPPIMDPVYGYQAVNVEAQARSPSSLYNWMKRLIGVRKSSKVFGRGGMTILRPSNRSVLAYLRHHETEVILCVANLSRSAQWAEIDLSAWRGRVPIEMIGRVRFKRIDDGPFAVTLAPYGFFWFQLSEESGGPGPETIMPREWITLVLQGDWSSLGKARVRQPLEREVLPAFLSGRRWFAGKGMAGGETRVSRLVPLGEGAFPPVLAVVDHVGPSGAVARYALPLAVRWGHIDRNADYPLAAILAPVRLTNREGALVDAVADREAVSGLVGQIHAGARRGDGEATLEFLPTERFAAGTLPPIVMVRGADVEQTNSTTLIDNAFVLKIYRRITDGVNPEVEMGRFLTDATTFANTPPLMGTIELVEGERRSAVAVLHRFVENQGDAWSHTAASLDRWLEDVAMLPGATEPRPAPDVTFINRIRQIGRRTAELHLALASRPDVAGFAPEPVTMSDVDTWTSELVRNAEAMFAALARRQPGLPATAQPSAQLLLGRREEALATLSGLLAGSSDVRPLDVDKIRHHGDFHLGQILIAKDDVQIVDFEGEPERPHAERVRKAPSARDAAGFLRSLDYAATSALIRHREKAADGPQRLMEVLDSWRNAATDAFLMCMRETSAGSRLWPSDQAAADRLLRFFIVEKAVYEVGYEFANRPDWVHVPLAGLARALFPVEGAQP</sequence>
<dbReference type="EMBL" id="JBHUIW010000003">
    <property type="protein sequence ID" value="MFD2181266.1"/>
    <property type="molecule type" value="Genomic_DNA"/>
</dbReference>
<evidence type="ECO:0000256" key="5">
    <source>
        <dbReference type="ARBA" id="ARBA00022837"/>
    </source>
</evidence>
<dbReference type="SUPFAM" id="SSF56112">
    <property type="entry name" value="Protein kinase-like (PK-like)"/>
    <property type="match status" value="1"/>
</dbReference>
<dbReference type="SUPFAM" id="SSF51011">
    <property type="entry name" value="Glycosyl hydrolase domain"/>
    <property type="match status" value="1"/>
</dbReference>
<feature type="domain" description="Glycosyl hydrolase family 13 catalytic" evidence="8">
    <location>
        <begin position="29"/>
        <end position="428"/>
    </location>
</feature>
<organism evidence="9 10">
    <name type="scientific">Rhodoplanes azumiensis</name>
    <dbReference type="NCBI Taxonomy" id="1897628"/>
    <lineage>
        <taxon>Bacteria</taxon>
        <taxon>Pseudomonadati</taxon>
        <taxon>Pseudomonadota</taxon>
        <taxon>Alphaproteobacteria</taxon>
        <taxon>Hyphomicrobiales</taxon>
        <taxon>Nitrobacteraceae</taxon>
        <taxon>Rhodoplanes</taxon>
    </lineage>
</organism>
<protein>
    <recommendedName>
        <fullName evidence="3">maltose alpha-D-glucosyltransferase</fullName>
        <ecNumber evidence="3">5.4.99.16</ecNumber>
    </recommendedName>
    <alternativeName>
        <fullName evidence="7">Maltose alpha-D-glucosyltransferase</fullName>
    </alternativeName>
</protein>
<dbReference type="GO" id="GO:0047471">
    <property type="term" value="F:maltose alpha-D-glucosyltransferase activity"/>
    <property type="evidence" value="ECO:0007669"/>
    <property type="project" value="UniProtKB-EC"/>
</dbReference>
<evidence type="ECO:0000256" key="4">
    <source>
        <dbReference type="ARBA" id="ARBA00022723"/>
    </source>
</evidence>
<dbReference type="NCBIfam" id="TIGR02456">
    <property type="entry name" value="treS_nterm"/>
    <property type="match status" value="1"/>
</dbReference>
<dbReference type="InterPro" id="IPR006047">
    <property type="entry name" value="GH13_cat_dom"/>
</dbReference>
<keyword evidence="10" id="KW-1185">Reference proteome</keyword>
<dbReference type="PANTHER" id="PTHR10357">
    <property type="entry name" value="ALPHA-AMYLASE FAMILY MEMBER"/>
    <property type="match status" value="1"/>
</dbReference>
<keyword evidence="5" id="KW-0106">Calcium</keyword>
<dbReference type="InterPro" id="IPR013780">
    <property type="entry name" value="Glyco_hydro_b"/>
</dbReference>
<evidence type="ECO:0000256" key="6">
    <source>
        <dbReference type="ARBA" id="ARBA00023235"/>
    </source>
</evidence>
<dbReference type="InterPro" id="IPR012811">
    <property type="entry name" value="TreS_maltokin_C_dom"/>
</dbReference>
<dbReference type="InterPro" id="IPR017853">
    <property type="entry name" value="GH"/>
</dbReference>
<keyword evidence="4" id="KW-0479">Metal-binding</keyword>
<dbReference type="SMART" id="SM00642">
    <property type="entry name" value="Aamy"/>
    <property type="match status" value="1"/>
</dbReference>
<dbReference type="RefSeq" id="WP_378476459.1">
    <property type="nucleotide sequence ID" value="NZ_JBHUIW010000003.1"/>
</dbReference>
<evidence type="ECO:0000313" key="9">
    <source>
        <dbReference type="EMBL" id="MFD2181266.1"/>
    </source>
</evidence>
<dbReference type="EC" id="5.4.99.16" evidence="3"/>
<accession>A0ABW5AGK1</accession>
<dbReference type="CDD" id="cd11334">
    <property type="entry name" value="AmyAc_TreS"/>
    <property type="match status" value="1"/>
</dbReference>
<dbReference type="PANTHER" id="PTHR10357:SF219">
    <property type="entry name" value="MALTOSE ALPHA-D-GLUCOSYLTRANSFERASE"/>
    <property type="match status" value="1"/>
</dbReference>
<dbReference type="InterPro" id="IPR045857">
    <property type="entry name" value="O16G_dom_2"/>
</dbReference>
<dbReference type="Gene3D" id="3.90.1200.10">
    <property type="match status" value="1"/>
</dbReference>
<comment type="catalytic activity">
    <reaction evidence="1">
        <text>D-maltose = alpha,alpha-trehalose</text>
        <dbReference type="Rhea" id="RHEA:15145"/>
        <dbReference type="ChEBI" id="CHEBI:16551"/>
        <dbReference type="ChEBI" id="CHEBI:17306"/>
        <dbReference type="EC" id="5.4.99.16"/>
    </reaction>
</comment>
<dbReference type="Gene3D" id="2.60.40.1180">
    <property type="entry name" value="Golgi alpha-mannosidase II"/>
    <property type="match status" value="1"/>
</dbReference>
<dbReference type="Gene3D" id="3.90.400.10">
    <property type="entry name" value="Oligo-1,6-glucosidase, Domain 2"/>
    <property type="match status" value="1"/>
</dbReference>
<dbReference type="InterPro" id="IPR032091">
    <property type="entry name" value="Malt_amylase-like_C"/>
</dbReference>
<name>A0ABW5AGK1_9BRAD</name>
<comment type="caution">
    <text evidence="9">The sequence shown here is derived from an EMBL/GenBank/DDBJ whole genome shotgun (WGS) entry which is preliminary data.</text>
</comment>
<dbReference type="Gene3D" id="3.20.20.80">
    <property type="entry name" value="Glycosidases"/>
    <property type="match status" value="1"/>
</dbReference>
<comment type="similarity">
    <text evidence="2">Belongs to the glycosyl hydrolase 13 family. TreS subfamily.</text>
</comment>
<evidence type="ECO:0000256" key="7">
    <source>
        <dbReference type="ARBA" id="ARBA00031378"/>
    </source>
</evidence>
<dbReference type="NCBIfam" id="TIGR02457">
    <property type="entry name" value="TreS_Cterm"/>
    <property type="match status" value="1"/>
</dbReference>
<proteinExistence type="inferred from homology"/>
<evidence type="ECO:0000256" key="1">
    <source>
        <dbReference type="ARBA" id="ARBA00001595"/>
    </source>
</evidence>
<reference evidence="10" key="1">
    <citation type="journal article" date="2019" name="Int. J. Syst. Evol. Microbiol.">
        <title>The Global Catalogue of Microorganisms (GCM) 10K type strain sequencing project: providing services to taxonomists for standard genome sequencing and annotation.</title>
        <authorList>
            <consortium name="The Broad Institute Genomics Platform"/>
            <consortium name="The Broad Institute Genome Sequencing Center for Infectious Disease"/>
            <person name="Wu L."/>
            <person name="Ma J."/>
        </authorList>
    </citation>
    <scope>NUCLEOTIDE SEQUENCE [LARGE SCALE GENOMIC DNA]</scope>
    <source>
        <strain evidence="10">CGMCC 1.6774</strain>
    </source>
</reference>
<gene>
    <name evidence="9" type="primary">treS</name>
    <name evidence="9" type="ORF">ACFSOX_03805</name>
</gene>
<dbReference type="Proteomes" id="UP001597314">
    <property type="component" value="Unassembled WGS sequence"/>
</dbReference>
<evidence type="ECO:0000259" key="8">
    <source>
        <dbReference type="SMART" id="SM00642"/>
    </source>
</evidence>
<keyword evidence="6 9" id="KW-0413">Isomerase</keyword>
<evidence type="ECO:0000313" key="10">
    <source>
        <dbReference type="Proteomes" id="UP001597314"/>
    </source>
</evidence>
<evidence type="ECO:0000256" key="2">
    <source>
        <dbReference type="ARBA" id="ARBA00005496"/>
    </source>
</evidence>
<dbReference type="SUPFAM" id="SSF51445">
    <property type="entry name" value="(Trans)glycosidases"/>
    <property type="match status" value="1"/>
</dbReference>
<evidence type="ECO:0000256" key="3">
    <source>
        <dbReference type="ARBA" id="ARBA00012619"/>
    </source>
</evidence>
<dbReference type="InterPro" id="IPR012810">
    <property type="entry name" value="TreS/a-amylase_N"/>
</dbReference>
<dbReference type="Pfam" id="PF16657">
    <property type="entry name" value="Malt_amylase_C"/>
    <property type="match status" value="1"/>
</dbReference>
<dbReference type="Pfam" id="PF00128">
    <property type="entry name" value="Alpha-amylase"/>
    <property type="match status" value="2"/>
</dbReference>
<dbReference type="InterPro" id="IPR011009">
    <property type="entry name" value="Kinase-like_dom_sf"/>
</dbReference>